<accession>A0ABV2PRD0</accession>
<dbReference type="RefSeq" id="WP_354473311.1">
    <property type="nucleotide sequence ID" value="NZ_JBEPSB010000046.1"/>
</dbReference>
<organism evidence="1 2">
    <name type="scientific">Lysinibacillus parviboronicapiens</name>
    <dbReference type="NCBI Taxonomy" id="436516"/>
    <lineage>
        <taxon>Bacteria</taxon>
        <taxon>Bacillati</taxon>
        <taxon>Bacillota</taxon>
        <taxon>Bacilli</taxon>
        <taxon>Bacillales</taxon>
        <taxon>Bacillaceae</taxon>
        <taxon>Lysinibacillus</taxon>
    </lineage>
</organism>
<evidence type="ECO:0000313" key="2">
    <source>
        <dbReference type="Proteomes" id="UP001549363"/>
    </source>
</evidence>
<keyword evidence="2" id="KW-1185">Reference proteome</keyword>
<gene>
    <name evidence="1" type="ORF">ABIA69_004730</name>
</gene>
<reference evidence="1 2" key="1">
    <citation type="submission" date="2024-06" db="EMBL/GenBank/DDBJ databases">
        <title>Sorghum-associated microbial communities from plants grown in Nebraska, USA.</title>
        <authorList>
            <person name="Schachtman D."/>
        </authorList>
    </citation>
    <scope>NUCLEOTIDE SEQUENCE [LARGE SCALE GENOMIC DNA]</scope>
    <source>
        <strain evidence="1 2">736</strain>
    </source>
</reference>
<proteinExistence type="predicted"/>
<comment type="caution">
    <text evidence="1">The sequence shown here is derived from an EMBL/GenBank/DDBJ whole genome shotgun (WGS) entry which is preliminary data.</text>
</comment>
<evidence type="ECO:0000313" key="1">
    <source>
        <dbReference type="EMBL" id="MET4563510.1"/>
    </source>
</evidence>
<sequence length="173" mass="20511">MTQEETDLFYEYNFEEDMYFFDNYHNTFHESFYITLYSFLEKELFKICKKLESENTHKIKVKHLAGNGIDKYSLFLSSLYDLEISQFNAWNEIKKHQKIRNYIVHNDGNYISVQDSLYQIASSLGCISRIIGRHGSELYEINILGATCSRLINCLEDFFEELFTKASELDLKI</sequence>
<name>A0ABV2PRD0_9BACI</name>
<dbReference type="Proteomes" id="UP001549363">
    <property type="component" value="Unassembled WGS sequence"/>
</dbReference>
<dbReference type="EMBL" id="JBEPSB010000046">
    <property type="protein sequence ID" value="MET4563510.1"/>
    <property type="molecule type" value="Genomic_DNA"/>
</dbReference>
<evidence type="ECO:0008006" key="3">
    <source>
        <dbReference type="Google" id="ProtNLM"/>
    </source>
</evidence>
<protein>
    <recommendedName>
        <fullName evidence="3">RiboL-PSP-HEPN domain-containing protein</fullName>
    </recommendedName>
</protein>